<dbReference type="PANTHER" id="PTHR34615">
    <property type="entry name" value="PX DOMAIN-CONTAINING PROTEIN"/>
    <property type="match status" value="1"/>
</dbReference>
<organism evidence="1 2">
    <name type="scientific">Phytophthora cactorum</name>
    <dbReference type="NCBI Taxonomy" id="29920"/>
    <lineage>
        <taxon>Eukaryota</taxon>
        <taxon>Sar</taxon>
        <taxon>Stramenopiles</taxon>
        <taxon>Oomycota</taxon>
        <taxon>Peronosporomycetes</taxon>
        <taxon>Peronosporales</taxon>
        <taxon>Peronosporaceae</taxon>
        <taxon>Phytophthora</taxon>
    </lineage>
</organism>
<evidence type="ECO:0000313" key="1">
    <source>
        <dbReference type="EMBL" id="KAG6954529.1"/>
    </source>
</evidence>
<gene>
    <name evidence="1" type="ORF">JG687_00011762</name>
</gene>
<evidence type="ECO:0008006" key="3">
    <source>
        <dbReference type="Google" id="ProtNLM"/>
    </source>
</evidence>
<reference evidence="1" key="1">
    <citation type="submission" date="2021-01" db="EMBL/GenBank/DDBJ databases">
        <title>Phytophthora aleatoria, a newly-described species from Pinus radiata is distinct from Phytophthora cactorum isolates based on comparative genomics.</title>
        <authorList>
            <person name="Mcdougal R."/>
            <person name="Panda P."/>
            <person name="Williams N."/>
            <person name="Studholme D.J."/>
        </authorList>
    </citation>
    <scope>NUCLEOTIDE SEQUENCE</scope>
    <source>
        <strain evidence="1">NZFS 3830</strain>
    </source>
</reference>
<feature type="non-terminal residue" evidence="1">
    <location>
        <position position="1"/>
    </location>
</feature>
<evidence type="ECO:0000313" key="2">
    <source>
        <dbReference type="Proteomes" id="UP000688947"/>
    </source>
</evidence>
<protein>
    <recommendedName>
        <fullName evidence="3">DDE Tnp4 domain-containing protein</fullName>
    </recommendedName>
</protein>
<dbReference type="Proteomes" id="UP000688947">
    <property type="component" value="Unassembled WGS sequence"/>
</dbReference>
<dbReference type="EMBL" id="JAENGZ010000739">
    <property type="protein sequence ID" value="KAG6954529.1"/>
    <property type="molecule type" value="Genomic_DNA"/>
</dbReference>
<name>A0A8T1U3G5_9STRA</name>
<dbReference type="VEuPathDB" id="FungiDB:PC110_g1117"/>
<proteinExistence type="predicted"/>
<comment type="caution">
    <text evidence="1">The sequence shown here is derived from an EMBL/GenBank/DDBJ whole genome shotgun (WGS) entry which is preliminary data.</text>
</comment>
<dbReference type="OrthoDB" id="111228at2759"/>
<sequence>GTSVFSRQPSLLVYPFTLPWCTSSLQVRLLISALATSKEASQFVEEAVLFAGLSCMPLPRHRMRVPFSFNALSDSVCTSRFRFDKSEMCILVKLLKITDITTRERTKATAMEALCVLLYKLAVPIRWEDIEDFFGRSSSGLSNIFVHVLDVLDRKFSKLRLFNHEIAASSIEEYARAVFYAGSPYTNLWCFIDGTVRGVCRPVPRRVHQKKKRLLGQQYIYNGHKRKHALKFQTLVTRMS</sequence>
<dbReference type="AlphaFoldDB" id="A0A8T1U3G5"/>
<dbReference type="PANTHER" id="PTHR34615:SF1">
    <property type="entry name" value="PX DOMAIN-CONTAINING PROTEIN"/>
    <property type="match status" value="1"/>
</dbReference>
<accession>A0A8T1U3G5</accession>